<organism evidence="1 2">
    <name type="scientific">Araneus ventricosus</name>
    <name type="common">Orbweaver spider</name>
    <name type="synonym">Epeira ventricosa</name>
    <dbReference type="NCBI Taxonomy" id="182803"/>
    <lineage>
        <taxon>Eukaryota</taxon>
        <taxon>Metazoa</taxon>
        <taxon>Ecdysozoa</taxon>
        <taxon>Arthropoda</taxon>
        <taxon>Chelicerata</taxon>
        <taxon>Arachnida</taxon>
        <taxon>Araneae</taxon>
        <taxon>Araneomorphae</taxon>
        <taxon>Entelegynae</taxon>
        <taxon>Araneoidea</taxon>
        <taxon>Araneidae</taxon>
        <taxon>Araneus</taxon>
    </lineage>
</organism>
<reference evidence="1 2" key="1">
    <citation type="journal article" date="2019" name="Sci. Rep.">
        <title>Orb-weaving spider Araneus ventricosus genome elucidates the spidroin gene catalogue.</title>
        <authorList>
            <person name="Kono N."/>
            <person name="Nakamura H."/>
            <person name="Ohtoshi R."/>
            <person name="Moran D.A.P."/>
            <person name="Shinohara A."/>
            <person name="Yoshida Y."/>
            <person name="Fujiwara M."/>
            <person name="Mori M."/>
            <person name="Tomita M."/>
            <person name="Arakawa K."/>
        </authorList>
    </citation>
    <scope>NUCLEOTIDE SEQUENCE [LARGE SCALE GENOMIC DNA]</scope>
</reference>
<evidence type="ECO:0000313" key="1">
    <source>
        <dbReference type="EMBL" id="GBN66703.1"/>
    </source>
</evidence>
<sequence>MVFCFVDNILTVKLESAVGTGKFDEEGYNIEAIEARDSTQANRLQSKFDFTTRGRGNDAFLGSILECLGETTPAGFIAYLYASDLDSLAERPWQSFEAQFHVLLKFRLLFICEDQSRSCS</sequence>
<keyword evidence="2" id="KW-1185">Reference proteome</keyword>
<gene>
    <name evidence="1" type="ORF">AVEN_60112_1</name>
</gene>
<accession>A0A4Y2QTQ2</accession>
<dbReference type="EMBL" id="BGPR01014790">
    <property type="protein sequence ID" value="GBN66703.1"/>
    <property type="molecule type" value="Genomic_DNA"/>
</dbReference>
<name>A0A4Y2QTQ2_ARAVE</name>
<proteinExistence type="predicted"/>
<comment type="caution">
    <text evidence="1">The sequence shown here is derived from an EMBL/GenBank/DDBJ whole genome shotgun (WGS) entry which is preliminary data.</text>
</comment>
<protein>
    <submittedName>
        <fullName evidence="1">Uncharacterized protein</fullName>
    </submittedName>
</protein>
<dbReference type="AlphaFoldDB" id="A0A4Y2QTQ2"/>
<evidence type="ECO:0000313" key="2">
    <source>
        <dbReference type="Proteomes" id="UP000499080"/>
    </source>
</evidence>
<dbReference type="Proteomes" id="UP000499080">
    <property type="component" value="Unassembled WGS sequence"/>
</dbReference>